<dbReference type="RefSeq" id="WP_044214225.1">
    <property type="nucleotide sequence ID" value="NZ_BAMD01000092.1"/>
</dbReference>
<sequence length="224" mass="25611">MDDLQASILEQIEGYVSEKMKGVDASHDMSHICRVLKNARRINEEEHGDVFLIEAGALLHDICDEKLFDKRGAENQLMDFFERIGLPIETGVSLLNIINAVSFGAGIEGVETLSLEQKIVRDADRLDAIGAIGIARTFHYGGRKNREMFNDAYPPQTYQTSEDYRNNTSPTIHHFYEKLLLLKDKMETPSGRRMAVERHNYMLGFLKQFYREIDEEGFALDGYN</sequence>
<dbReference type="Gene3D" id="1.20.58.1910">
    <property type="match status" value="1"/>
</dbReference>
<name>W7Y3Q8_9BACT</name>
<dbReference type="PANTHER" id="PTHR33594:SF1">
    <property type="entry name" value="HD_PDEASE DOMAIN-CONTAINING PROTEIN"/>
    <property type="match status" value="1"/>
</dbReference>
<dbReference type="OrthoDB" id="9797344at2"/>
<gene>
    <name evidence="2" type="ORF">JCM21142_104247</name>
</gene>
<dbReference type="EMBL" id="BAMD01000092">
    <property type="protein sequence ID" value="GAF05510.1"/>
    <property type="molecule type" value="Genomic_DNA"/>
</dbReference>
<dbReference type="eggNOG" id="COG1418">
    <property type="taxonomic scope" value="Bacteria"/>
</dbReference>
<accession>W7Y3Q8</accession>
<organism evidence="2 3">
    <name type="scientific">Saccharicrinis fermentans DSM 9555 = JCM 21142</name>
    <dbReference type="NCBI Taxonomy" id="869213"/>
    <lineage>
        <taxon>Bacteria</taxon>
        <taxon>Pseudomonadati</taxon>
        <taxon>Bacteroidota</taxon>
        <taxon>Bacteroidia</taxon>
        <taxon>Marinilabiliales</taxon>
        <taxon>Marinilabiliaceae</taxon>
        <taxon>Saccharicrinis</taxon>
    </lineage>
</organism>
<reference evidence="2 3" key="1">
    <citation type="journal article" date="2014" name="Genome Announc.">
        <title>Draft Genome Sequence of Cytophaga fermentans JCM 21142T, a Facultative Anaerobe Isolated from Marine Mud.</title>
        <authorList>
            <person name="Starns D."/>
            <person name="Oshima K."/>
            <person name="Suda W."/>
            <person name="Iino T."/>
            <person name="Yuki M."/>
            <person name="Inoue J."/>
            <person name="Kitamura K."/>
            <person name="Iida T."/>
            <person name="Darby A."/>
            <person name="Hattori M."/>
            <person name="Ohkuma M."/>
        </authorList>
    </citation>
    <scope>NUCLEOTIDE SEQUENCE [LARGE SCALE GENOMIC DNA]</scope>
    <source>
        <strain evidence="2 3">JCM 21142</strain>
    </source>
</reference>
<dbReference type="SUPFAM" id="SSF109604">
    <property type="entry name" value="HD-domain/PDEase-like"/>
    <property type="match status" value="1"/>
</dbReference>
<proteinExistence type="predicted"/>
<feature type="domain" description="HD/PDEase" evidence="1">
    <location>
        <begin position="24"/>
        <end position="138"/>
    </location>
</feature>
<evidence type="ECO:0000313" key="2">
    <source>
        <dbReference type="EMBL" id="GAF05510.1"/>
    </source>
</evidence>
<dbReference type="InterPro" id="IPR003607">
    <property type="entry name" value="HD/PDEase_dom"/>
</dbReference>
<dbReference type="InterPro" id="IPR006674">
    <property type="entry name" value="HD_domain"/>
</dbReference>
<keyword evidence="3" id="KW-1185">Reference proteome</keyword>
<dbReference type="CDD" id="cd00077">
    <property type="entry name" value="HDc"/>
    <property type="match status" value="1"/>
</dbReference>
<evidence type="ECO:0000259" key="1">
    <source>
        <dbReference type="SMART" id="SM00471"/>
    </source>
</evidence>
<dbReference type="PANTHER" id="PTHR33594">
    <property type="entry name" value="SUPERFAMILY HYDROLASE, PUTATIVE (AFU_ORTHOLOGUE AFUA_1G03035)-RELATED"/>
    <property type="match status" value="1"/>
</dbReference>
<dbReference type="SMART" id="SM00471">
    <property type="entry name" value="HDc"/>
    <property type="match status" value="1"/>
</dbReference>
<dbReference type="Gene3D" id="1.10.472.50">
    <property type="entry name" value="HD-domain/PDEase-like"/>
    <property type="match status" value="1"/>
</dbReference>
<dbReference type="Pfam" id="PF01966">
    <property type="entry name" value="HD"/>
    <property type="match status" value="1"/>
</dbReference>
<dbReference type="AlphaFoldDB" id="W7Y3Q8"/>
<dbReference type="STRING" id="869213.GCA_000517085_03020"/>
<comment type="caution">
    <text evidence="2">The sequence shown here is derived from an EMBL/GenBank/DDBJ whole genome shotgun (WGS) entry which is preliminary data.</text>
</comment>
<protein>
    <recommendedName>
        <fullName evidence="1">HD/PDEase domain-containing protein</fullName>
    </recommendedName>
</protein>
<evidence type="ECO:0000313" key="3">
    <source>
        <dbReference type="Proteomes" id="UP000019402"/>
    </source>
</evidence>
<dbReference type="Proteomes" id="UP000019402">
    <property type="component" value="Unassembled WGS sequence"/>
</dbReference>